<dbReference type="Gene3D" id="3.30.930.10">
    <property type="entry name" value="Bira Bifunctional Protein, Domain 2"/>
    <property type="match status" value="1"/>
</dbReference>
<keyword evidence="4" id="KW-0547">Nucleotide-binding</keyword>
<keyword evidence="3 9" id="KW-0436">Ligase</keyword>
<evidence type="ECO:0000256" key="1">
    <source>
        <dbReference type="ARBA" id="ARBA00010728"/>
    </source>
</evidence>
<dbReference type="PRINTS" id="PR00981">
    <property type="entry name" value="TRNASYNTHSER"/>
</dbReference>
<comment type="similarity">
    <text evidence="1">Belongs to the class-II aminoacyl-tRNA synthetase family. Type-1 seryl-tRNA synthetase subfamily.</text>
</comment>
<dbReference type="Pfam" id="PF00587">
    <property type="entry name" value="tRNA-synt_2b"/>
    <property type="match status" value="1"/>
</dbReference>
<keyword evidence="10" id="KW-1185">Reference proteome</keyword>
<dbReference type="AlphaFoldDB" id="A0A6J8DL66"/>
<evidence type="ECO:0000256" key="3">
    <source>
        <dbReference type="ARBA" id="ARBA00022598"/>
    </source>
</evidence>
<dbReference type="Proteomes" id="UP000507470">
    <property type="component" value="Unassembled WGS sequence"/>
</dbReference>
<evidence type="ECO:0000313" key="9">
    <source>
        <dbReference type="EMBL" id="CAC5408859.1"/>
    </source>
</evidence>
<dbReference type="InterPro" id="IPR002314">
    <property type="entry name" value="aa-tRNA-synt_IIb"/>
</dbReference>
<evidence type="ECO:0000259" key="8">
    <source>
        <dbReference type="PROSITE" id="PS50862"/>
    </source>
</evidence>
<dbReference type="InterPro" id="IPR045864">
    <property type="entry name" value="aa-tRNA-synth_II/BPL/LPL"/>
</dbReference>
<dbReference type="EC" id="6.1.1.11" evidence="2"/>
<evidence type="ECO:0000256" key="4">
    <source>
        <dbReference type="ARBA" id="ARBA00022741"/>
    </source>
</evidence>
<feature type="domain" description="Aminoacyl-transfer RNA synthetases class-II family profile" evidence="8">
    <location>
        <begin position="190"/>
        <end position="427"/>
    </location>
</feature>
<evidence type="ECO:0000313" key="10">
    <source>
        <dbReference type="Proteomes" id="UP000507470"/>
    </source>
</evidence>
<dbReference type="FunFam" id="3.30.930.10:FF:000078">
    <property type="entry name" value="Seryl-tRNA synthetase"/>
    <property type="match status" value="1"/>
</dbReference>
<name>A0A6J8DL66_MYTCO</name>
<keyword evidence="6" id="KW-0030">Aminoacyl-tRNA synthetase</keyword>
<proteinExistence type="inferred from homology"/>
<dbReference type="SUPFAM" id="SSF55681">
    <property type="entry name" value="Class II aaRS and biotin synthetases"/>
    <property type="match status" value="1"/>
</dbReference>
<dbReference type="InterPro" id="IPR006195">
    <property type="entry name" value="aa-tRNA-synth_II"/>
</dbReference>
<gene>
    <name evidence="9" type="ORF">MCOR_42210</name>
</gene>
<sequence>MASFGLRVICQQCRCRQLNRIKGSRHLSSITYSHRLVQKKKQNQSQGVSPWNSPLVINTPELNWSYLCDTNNLEQIKDNIEKRKGIGDIEKLQDTWKQLQDETSDSRKQELTNDLNKLAADIPNTSSHFSPVGDESEAKLLETHGEKKVFPFKPKSCVQVGSNLGLLRTEYVSLTTGTSTYYFVGDLAQLEQALVQYTLQHLISKGFNVVTVPDIVHPAVIEGCGFKTTGEKTQVYKLNDQDLCLAGTGEMPLAGYFINETMNYNELPKKICTVSRCFRAETSNVEIERGIYRVHQFTKVEMFGVTSASPEESKKLMEEFMSIQKELFTGLGLHFRVLEMPTQELGAPAHRKIDMEAWMPCKEFWGEISSTSDCTDFQSRRLSIMYTDERDKILHTYSVNGTACAVPRLIMNILETNQTAEGDVLIPTVLQPYMDGKEKLTKIDKRIKYVPANKLHRMIQK</sequence>
<protein>
    <recommendedName>
        <fullName evidence="2">serine--tRNA ligase</fullName>
        <ecNumber evidence="2">6.1.1.11</ecNumber>
    </recommendedName>
    <alternativeName>
        <fullName evidence="7">Seryl-tRNA synthetase</fullName>
    </alternativeName>
</protein>
<keyword evidence="5" id="KW-0067">ATP-binding</keyword>
<dbReference type="GO" id="GO:0004828">
    <property type="term" value="F:serine-tRNA ligase activity"/>
    <property type="evidence" value="ECO:0007669"/>
    <property type="project" value="UniProtKB-EC"/>
</dbReference>
<dbReference type="OrthoDB" id="10264585at2759"/>
<evidence type="ECO:0000256" key="6">
    <source>
        <dbReference type="ARBA" id="ARBA00023146"/>
    </source>
</evidence>
<dbReference type="GO" id="GO:0005524">
    <property type="term" value="F:ATP binding"/>
    <property type="evidence" value="ECO:0007669"/>
    <property type="project" value="UniProtKB-KW"/>
</dbReference>
<dbReference type="EMBL" id="CACVKT020007610">
    <property type="protein sequence ID" value="CAC5408859.1"/>
    <property type="molecule type" value="Genomic_DNA"/>
</dbReference>
<evidence type="ECO:0000256" key="5">
    <source>
        <dbReference type="ARBA" id="ARBA00022840"/>
    </source>
</evidence>
<evidence type="ECO:0000256" key="2">
    <source>
        <dbReference type="ARBA" id="ARBA00012840"/>
    </source>
</evidence>
<accession>A0A6J8DL66</accession>
<dbReference type="PANTHER" id="PTHR11778">
    <property type="entry name" value="SERYL-TRNA SYNTHETASE"/>
    <property type="match status" value="1"/>
</dbReference>
<dbReference type="GO" id="GO:0006434">
    <property type="term" value="P:seryl-tRNA aminoacylation"/>
    <property type="evidence" value="ECO:0007669"/>
    <property type="project" value="InterPro"/>
</dbReference>
<dbReference type="PROSITE" id="PS50862">
    <property type="entry name" value="AA_TRNA_LIGASE_II"/>
    <property type="match status" value="1"/>
</dbReference>
<dbReference type="NCBIfam" id="TIGR00414">
    <property type="entry name" value="serS"/>
    <property type="match status" value="1"/>
</dbReference>
<organism evidence="9 10">
    <name type="scientific">Mytilus coruscus</name>
    <name type="common">Sea mussel</name>
    <dbReference type="NCBI Taxonomy" id="42192"/>
    <lineage>
        <taxon>Eukaryota</taxon>
        <taxon>Metazoa</taxon>
        <taxon>Spiralia</taxon>
        <taxon>Lophotrochozoa</taxon>
        <taxon>Mollusca</taxon>
        <taxon>Bivalvia</taxon>
        <taxon>Autobranchia</taxon>
        <taxon>Pteriomorphia</taxon>
        <taxon>Mytilida</taxon>
        <taxon>Mytiloidea</taxon>
        <taxon>Mytilidae</taxon>
        <taxon>Mytilinae</taxon>
        <taxon>Mytilus</taxon>
    </lineage>
</organism>
<reference evidence="9 10" key="1">
    <citation type="submission" date="2020-06" db="EMBL/GenBank/DDBJ databases">
        <authorList>
            <person name="Li R."/>
            <person name="Bekaert M."/>
        </authorList>
    </citation>
    <scope>NUCLEOTIDE SEQUENCE [LARGE SCALE GENOMIC DNA]</scope>
    <source>
        <strain evidence="10">wild</strain>
    </source>
</reference>
<evidence type="ECO:0000256" key="7">
    <source>
        <dbReference type="ARBA" id="ARBA00031113"/>
    </source>
</evidence>
<dbReference type="InterPro" id="IPR002317">
    <property type="entry name" value="Ser-tRNA-ligase_type_1"/>
</dbReference>